<feature type="signal peptide" evidence="2">
    <location>
        <begin position="1"/>
        <end position="21"/>
    </location>
</feature>
<dbReference type="EMBL" id="KU932213">
    <property type="protein sequence ID" value="APA33849.1"/>
    <property type="molecule type" value="mRNA"/>
</dbReference>
<organism evidence="4">
    <name type="scientific">Nilaparvata lugens</name>
    <name type="common">Brown planthopper</name>
    <dbReference type="NCBI Taxonomy" id="108931"/>
    <lineage>
        <taxon>Eukaryota</taxon>
        <taxon>Metazoa</taxon>
        <taxon>Ecdysozoa</taxon>
        <taxon>Arthropoda</taxon>
        <taxon>Hexapoda</taxon>
        <taxon>Insecta</taxon>
        <taxon>Pterygota</taxon>
        <taxon>Neoptera</taxon>
        <taxon>Paraneoptera</taxon>
        <taxon>Hemiptera</taxon>
        <taxon>Auchenorrhyncha</taxon>
        <taxon>Fulgoroidea</taxon>
        <taxon>Delphacidae</taxon>
        <taxon>Delphacinae</taxon>
        <taxon>Nilaparvata</taxon>
    </lineage>
</organism>
<dbReference type="InterPro" id="IPR050309">
    <property type="entry name" value="Type-B_Carboxylest/Lipase"/>
</dbReference>
<dbReference type="PANTHER" id="PTHR11559">
    <property type="entry name" value="CARBOXYLESTERASE"/>
    <property type="match status" value="1"/>
</dbReference>
<protein>
    <submittedName>
        <fullName evidence="4">Seminal fluid protein</fullName>
    </submittedName>
</protein>
<name>A0A1I9WL29_NILLU</name>
<dbReference type="OrthoDB" id="408631at2759"/>
<dbReference type="Gene3D" id="3.40.50.1820">
    <property type="entry name" value="alpha/beta hydrolase"/>
    <property type="match status" value="1"/>
</dbReference>
<evidence type="ECO:0000256" key="1">
    <source>
        <dbReference type="ARBA" id="ARBA00023180"/>
    </source>
</evidence>
<evidence type="ECO:0000256" key="2">
    <source>
        <dbReference type="SAM" id="SignalP"/>
    </source>
</evidence>
<evidence type="ECO:0000313" key="4">
    <source>
        <dbReference type="EMBL" id="APA33849.1"/>
    </source>
</evidence>
<dbReference type="InterPro" id="IPR029058">
    <property type="entry name" value="AB_hydrolase_fold"/>
</dbReference>
<sequence>MKCKFLLALALMFSKWRPSECQEGDVKTEEEWLATEDPDDIPPLEEVITIEFGRVRGFVYNDSFQHTHQSFTNIPYAKVPVGELRFELPQPPKNWDPEIRDCTAPIWKASTQKRCIQYLNWRVGKIIGSEDCLYLDIIRNADIELEYQYRGYADYQDSRDANVVVTLNTGTFMYDIPLSRQRLAHNLCCGYTIFVFVRYRLGPFGFMTTKDDIMPANLGMHDQIAALKFVQRNIVHFHGEPKKVTLVGASAGAASVHLHMLSRLSAGLFSKAISVSGSALNPWAVSQSSDKLTILYAKRLECPVPPEHSKTEMRDCLKQKPAIEIIEQRNLAFTFRNLPLSAFGPTVDNHFLLAEPHILMAGGYHRPIPWLVSYCAEEGIFPLFDWVDRYPWRIVVDLNWEGLAPYLLHFHDTMKESEQTNMSQLIGKHYLHDGKFLDSPSNLYRLIKMASDRLFILGISEAARLQAKASDAKVYLYEFSYRGEFGTESLLAEKGTQNILRQGTGHIEDFLIYINGYSTAKLTQPGDIQMRQALTWIWSSFIEKGVPELITSDSDQAESPEDDANLELIHAREGISDEPEFVEEIAYTKIKYHGDYSFERSSLLAEKRFWRSIPTNDLVPK</sequence>
<dbReference type="SUPFAM" id="SSF53474">
    <property type="entry name" value="alpha/beta-Hydrolases"/>
    <property type="match status" value="1"/>
</dbReference>
<evidence type="ECO:0000259" key="3">
    <source>
        <dbReference type="Pfam" id="PF00135"/>
    </source>
</evidence>
<feature type="chain" id="PRO_5009605846" evidence="2">
    <location>
        <begin position="22"/>
        <end position="621"/>
    </location>
</feature>
<dbReference type="Pfam" id="PF00135">
    <property type="entry name" value="COesterase"/>
    <property type="match status" value="1"/>
</dbReference>
<proteinExistence type="evidence at transcript level"/>
<accession>A0A1I9WL29</accession>
<keyword evidence="1" id="KW-0325">Glycoprotein</keyword>
<feature type="domain" description="Carboxylesterase type B" evidence="3">
    <location>
        <begin position="46"/>
        <end position="549"/>
    </location>
</feature>
<dbReference type="AlphaFoldDB" id="A0A1I9WL29"/>
<dbReference type="InterPro" id="IPR002018">
    <property type="entry name" value="CarbesteraseB"/>
</dbReference>
<reference evidence="4" key="1">
    <citation type="journal article" date="2016" name="BMC Genomics">
        <title>Seminal fluid protein genes of the brown planthopper, Nilaparvata lugens.</title>
        <authorList>
            <person name="Yu B."/>
            <person name="Li D.T."/>
            <person name="Lu J.B."/>
            <person name="Zhang W.X."/>
            <person name="Zhang C.X."/>
        </authorList>
    </citation>
    <scope>NUCLEOTIDE SEQUENCE</scope>
    <source>
        <strain evidence="4">NlSFP_secreted_comp36121</strain>
    </source>
</reference>
<keyword evidence="2" id="KW-0732">Signal</keyword>